<feature type="active site" evidence="1">
    <location>
        <position position="331"/>
    </location>
</feature>
<evidence type="ECO:0000313" key="5">
    <source>
        <dbReference type="EMBL" id="TPP61032.1"/>
    </source>
</evidence>
<keyword evidence="6" id="KW-1185">Reference proteome</keyword>
<dbReference type="Pfam" id="PF13574">
    <property type="entry name" value="Reprolysin_2"/>
    <property type="match status" value="1"/>
</dbReference>
<keyword evidence="1" id="KW-0479">Metal-binding</keyword>
<dbReference type="SMART" id="SM00050">
    <property type="entry name" value="DISIN"/>
    <property type="match status" value="1"/>
</dbReference>
<name>A0A504YH06_FASGI</name>
<dbReference type="PANTHER" id="PTHR45702:SF6">
    <property type="entry name" value="DISINTEGRIN AND METALLOPROTEINASE DOMAIN-CONTAINING PROTEIN 17"/>
    <property type="match status" value="1"/>
</dbReference>
<dbReference type="PROSITE" id="PS50214">
    <property type="entry name" value="DISINTEGRIN_2"/>
    <property type="match status" value="1"/>
</dbReference>
<gene>
    <name evidence="5" type="ORF">FGIG_08641</name>
</gene>
<dbReference type="InterPro" id="IPR001590">
    <property type="entry name" value="Peptidase_M12B"/>
</dbReference>
<dbReference type="EMBL" id="SUNJ01008697">
    <property type="protein sequence ID" value="TPP61032.1"/>
    <property type="molecule type" value="Genomic_DNA"/>
</dbReference>
<keyword evidence="1" id="KW-0862">Zinc</keyword>
<comment type="caution">
    <text evidence="1">Lacks conserved residue(s) required for the propagation of feature annotation.</text>
</comment>
<dbReference type="OrthoDB" id="2131567at2759"/>
<feature type="domain" description="Peptidase M12B" evidence="4">
    <location>
        <begin position="254"/>
        <end position="398"/>
    </location>
</feature>
<proteinExistence type="predicted"/>
<dbReference type="STRING" id="46835.A0A504YH06"/>
<keyword evidence="2" id="KW-1133">Transmembrane helix</keyword>
<feature type="binding site" evidence="1">
    <location>
        <position position="340"/>
    </location>
    <ligand>
        <name>Zn(2+)</name>
        <dbReference type="ChEBI" id="CHEBI:29105"/>
        <note>catalytic</note>
    </ligand>
</feature>
<dbReference type="InterPro" id="IPR036436">
    <property type="entry name" value="Disintegrin_dom_sf"/>
</dbReference>
<evidence type="ECO:0000313" key="6">
    <source>
        <dbReference type="Proteomes" id="UP000316759"/>
    </source>
</evidence>
<evidence type="ECO:0000256" key="1">
    <source>
        <dbReference type="PROSITE-ProRule" id="PRU00276"/>
    </source>
</evidence>
<dbReference type="GO" id="GO:0046872">
    <property type="term" value="F:metal ion binding"/>
    <property type="evidence" value="ECO:0007669"/>
    <property type="project" value="UniProtKB-KW"/>
</dbReference>
<comment type="caution">
    <text evidence="5">The sequence shown here is derived from an EMBL/GenBank/DDBJ whole genome shotgun (WGS) entry which is preliminary data.</text>
</comment>
<dbReference type="GO" id="GO:0006509">
    <property type="term" value="P:membrane protein ectodomain proteolysis"/>
    <property type="evidence" value="ECO:0007669"/>
    <property type="project" value="TreeGrafter"/>
</dbReference>
<dbReference type="InterPro" id="IPR024079">
    <property type="entry name" value="MetalloPept_cat_dom_sf"/>
</dbReference>
<dbReference type="Proteomes" id="UP000316759">
    <property type="component" value="Unassembled WGS sequence"/>
</dbReference>
<evidence type="ECO:0000259" key="3">
    <source>
        <dbReference type="PROSITE" id="PS50214"/>
    </source>
</evidence>
<reference evidence="5 6" key="1">
    <citation type="submission" date="2019-04" db="EMBL/GenBank/DDBJ databases">
        <title>Annotation for the trematode Fasciola gigantica.</title>
        <authorList>
            <person name="Choi Y.-J."/>
        </authorList>
    </citation>
    <scope>NUCLEOTIDE SEQUENCE [LARGE SCALE GENOMIC DNA]</scope>
    <source>
        <strain evidence="5">Uganda_cow_1</strain>
    </source>
</reference>
<feature type="transmembrane region" description="Helical" evidence="2">
    <location>
        <begin position="637"/>
        <end position="656"/>
    </location>
</feature>
<dbReference type="InterPro" id="IPR001762">
    <property type="entry name" value="Disintegrin_dom"/>
</dbReference>
<evidence type="ECO:0000259" key="4">
    <source>
        <dbReference type="PROSITE" id="PS50215"/>
    </source>
</evidence>
<keyword evidence="2" id="KW-0812">Transmembrane</keyword>
<dbReference type="InterPro" id="IPR051489">
    <property type="entry name" value="ADAM_Metalloproteinase"/>
</dbReference>
<dbReference type="GO" id="GO:0004222">
    <property type="term" value="F:metalloendopeptidase activity"/>
    <property type="evidence" value="ECO:0007669"/>
    <property type="project" value="InterPro"/>
</dbReference>
<dbReference type="PANTHER" id="PTHR45702">
    <property type="entry name" value="ADAM10/ADAM17 METALLOPEPTIDASE FAMILY MEMBER"/>
    <property type="match status" value="1"/>
</dbReference>
<dbReference type="Gene3D" id="4.10.70.10">
    <property type="entry name" value="Disintegrin domain"/>
    <property type="match status" value="1"/>
</dbReference>
<evidence type="ECO:0000256" key="2">
    <source>
        <dbReference type="SAM" id="Phobius"/>
    </source>
</evidence>
<feature type="binding site" evidence="1">
    <location>
        <position position="330"/>
    </location>
    <ligand>
        <name>Zn(2+)</name>
        <dbReference type="ChEBI" id="CHEBI:29105"/>
        <note>catalytic</note>
    </ligand>
</feature>
<accession>A0A504YH06</accession>
<dbReference type="SUPFAM" id="SSF55486">
    <property type="entry name" value="Metalloproteases ('zincins'), catalytic domain"/>
    <property type="match status" value="1"/>
</dbReference>
<dbReference type="AlphaFoldDB" id="A0A504YH06"/>
<dbReference type="GO" id="GO:0005886">
    <property type="term" value="C:plasma membrane"/>
    <property type="evidence" value="ECO:0007669"/>
    <property type="project" value="TreeGrafter"/>
</dbReference>
<dbReference type="Gene3D" id="3.40.390.10">
    <property type="entry name" value="Collagenase (Catalytic Domain)"/>
    <property type="match status" value="2"/>
</dbReference>
<protein>
    <submittedName>
        <fullName evidence="5">Tumor necrosis factor-alpha-converting enzyme</fullName>
    </submittedName>
</protein>
<feature type="binding site" evidence="1">
    <location>
        <position position="334"/>
    </location>
    <ligand>
        <name>Zn(2+)</name>
        <dbReference type="ChEBI" id="CHEBI:29105"/>
        <note>catalytic</note>
    </ligand>
</feature>
<dbReference type="PROSITE" id="PS50215">
    <property type="entry name" value="ADAM_MEPRO"/>
    <property type="match status" value="1"/>
</dbReference>
<feature type="domain" description="Disintegrin" evidence="3">
    <location>
        <begin position="402"/>
        <end position="449"/>
    </location>
</feature>
<keyword evidence="2" id="KW-0472">Membrane</keyword>
<organism evidence="5 6">
    <name type="scientific">Fasciola gigantica</name>
    <name type="common">Giant liver fluke</name>
    <dbReference type="NCBI Taxonomy" id="46835"/>
    <lineage>
        <taxon>Eukaryota</taxon>
        <taxon>Metazoa</taxon>
        <taxon>Spiralia</taxon>
        <taxon>Lophotrochozoa</taxon>
        <taxon>Platyhelminthes</taxon>
        <taxon>Trematoda</taxon>
        <taxon>Digenea</taxon>
        <taxon>Plagiorchiida</taxon>
        <taxon>Echinostomata</taxon>
        <taxon>Echinostomatoidea</taxon>
        <taxon>Fasciolidae</taxon>
        <taxon>Fasciola</taxon>
    </lineage>
</organism>
<sequence length="678" mass="76592">MNWLMRPNYEIRDMLICQTQDVYSFQQSQGWLSSSVSQKIRHWSLVLERRPSLISHTLSVTVFSSIGSHQVPSDFSSILYFEGFVLGHPDSSVSVTWDDDLELFSARITLPDDTYFLEPLSLYSEYQTNMSLLFYRLRDIRSDQFTQTVLDDQVSSDITTKNTVQENNQKMNFFSRYLPRKKRTPESSDNKLCSLTFIADYLFFENVGDRSEHKTTRIIITLFHRLNALYQSTKFLLDETVEEAGYGFLLADAFNRADLRDTCLAHLLTYRPFMGILGRAWTAAPGFGGICSPKVKQNNEEFHANTGWTTYVDHSGRRLLNAMAELITAHELGHNWGADHDPDTDECSPSASSRGKYLMYAHSVGGFAENNYKFSPCSLRTIGATLAVRAPLCFVGSSEATLGRCGNRRLDAGEECDTGGAVTNECCTPNCKLRPGARCSPWNHDCCTSESRKFYLVLRATDPVSGLLLLNRCVWTWLCLQGQCQFYCARHGLKTCICDSVDESCFICCLISFPGHSLPVCKPMQHTLQSDSKLNPTEYTAVGSDKRRMSFVPPSTDSSPEAGQSQARRKSIRFKKSLLLKTKELVYLHLDDHRPCTTGFCMHGVCQASKANLILRFWGLYDKVSDNALELLVRNNLVVLIVSLSLLIWIPSAIGVRKWKQRIQGKTHVNTECPAEQT</sequence>
<dbReference type="SUPFAM" id="SSF57552">
    <property type="entry name" value="Blood coagulation inhibitor (disintegrin)"/>
    <property type="match status" value="1"/>
</dbReference>